<feature type="region of interest" description="Disordered" evidence="1">
    <location>
        <begin position="1"/>
        <end position="83"/>
    </location>
</feature>
<comment type="caution">
    <text evidence="2">The sequence shown here is derived from an EMBL/GenBank/DDBJ whole genome shotgun (WGS) entry which is preliminary data.</text>
</comment>
<evidence type="ECO:0000313" key="2">
    <source>
        <dbReference type="EMBL" id="GMR42886.1"/>
    </source>
</evidence>
<keyword evidence="3" id="KW-1185">Reference proteome</keyword>
<feature type="non-terminal residue" evidence="2">
    <location>
        <position position="1"/>
    </location>
</feature>
<protein>
    <submittedName>
        <fullName evidence="2">Uncharacterized protein</fullName>
    </submittedName>
</protein>
<sequence>PTLKPILKKDKPNADNELAKHREAKSAGSTENRTPRIQTIPRAHGIAVEQKAHGKRPHCGVGDSEMSEQLAPKKFRNDSHLTD</sequence>
<proteinExistence type="predicted"/>
<evidence type="ECO:0000256" key="1">
    <source>
        <dbReference type="SAM" id="MobiDB-lite"/>
    </source>
</evidence>
<dbReference type="EMBL" id="BTRK01000003">
    <property type="protein sequence ID" value="GMR42886.1"/>
    <property type="molecule type" value="Genomic_DNA"/>
</dbReference>
<organism evidence="2 3">
    <name type="scientific">Pristionchus mayeri</name>
    <dbReference type="NCBI Taxonomy" id="1317129"/>
    <lineage>
        <taxon>Eukaryota</taxon>
        <taxon>Metazoa</taxon>
        <taxon>Ecdysozoa</taxon>
        <taxon>Nematoda</taxon>
        <taxon>Chromadorea</taxon>
        <taxon>Rhabditida</taxon>
        <taxon>Rhabditina</taxon>
        <taxon>Diplogasteromorpha</taxon>
        <taxon>Diplogasteroidea</taxon>
        <taxon>Neodiplogasteridae</taxon>
        <taxon>Pristionchus</taxon>
    </lineage>
</organism>
<evidence type="ECO:0000313" key="3">
    <source>
        <dbReference type="Proteomes" id="UP001328107"/>
    </source>
</evidence>
<accession>A0AAN4ZLB6</accession>
<feature type="compositionally biased region" description="Basic and acidic residues" evidence="1">
    <location>
        <begin position="7"/>
        <end position="25"/>
    </location>
</feature>
<gene>
    <name evidence="2" type="ORF">PMAYCL1PPCAC_13081</name>
</gene>
<dbReference type="AlphaFoldDB" id="A0AAN4ZLB6"/>
<name>A0AAN4ZLB6_9BILA</name>
<reference evidence="3" key="1">
    <citation type="submission" date="2022-10" db="EMBL/GenBank/DDBJ databases">
        <title>Genome assembly of Pristionchus species.</title>
        <authorList>
            <person name="Yoshida K."/>
            <person name="Sommer R.J."/>
        </authorList>
    </citation>
    <scope>NUCLEOTIDE SEQUENCE [LARGE SCALE GENOMIC DNA]</scope>
    <source>
        <strain evidence="3">RS5460</strain>
    </source>
</reference>
<feature type="compositionally biased region" description="Polar residues" evidence="1">
    <location>
        <begin position="27"/>
        <end position="37"/>
    </location>
</feature>
<dbReference type="Proteomes" id="UP001328107">
    <property type="component" value="Unassembled WGS sequence"/>
</dbReference>